<feature type="binding site" evidence="6">
    <location>
        <position position="15"/>
    </location>
    <ligand>
        <name>Fe cation</name>
        <dbReference type="ChEBI" id="CHEBI:24875"/>
        <label>1</label>
    </ligand>
</feature>
<keyword evidence="3" id="KW-0408">Iron</keyword>
<feature type="binding site" evidence="6">
    <location>
        <position position="47"/>
    </location>
    <ligand>
        <name>Fe cation</name>
        <dbReference type="ChEBI" id="CHEBI:24875"/>
        <label>1</label>
    </ligand>
</feature>
<dbReference type="InterPro" id="IPR029052">
    <property type="entry name" value="Metallo-depent_PP-like"/>
</dbReference>
<dbReference type="EMBL" id="PNIE01000050">
    <property type="protein sequence ID" value="PMP62944.1"/>
    <property type="molecule type" value="Genomic_DNA"/>
</dbReference>
<evidence type="ECO:0000256" key="1">
    <source>
        <dbReference type="ARBA" id="ARBA00022723"/>
    </source>
</evidence>
<comment type="caution">
    <text evidence="7">The sequence shown here is derived from an EMBL/GenBank/DDBJ whole genome shotgun (WGS) entry which is preliminary data.</text>
</comment>
<reference evidence="7 8" key="1">
    <citation type="submission" date="2018-01" db="EMBL/GenBank/DDBJ databases">
        <title>Metagenomic assembled genomes from two thermal pools in the Uzon Caldera, Kamchatka, Russia.</title>
        <authorList>
            <person name="Wilkins L."/>
            <person name="Ettinger C."/>
        </authorList>
    </citation>
    <scope>NUCLEOTIDE SEQUENCE [LARGE SCALE GENOMIC DNA]</scope>
    <source>
        <strain evidence="7">ZAV-15</strain>
    </source>
</reference>
<dbReference type="Gene3D" id="3.60.21.10">
    <property type="match status" value="1"/>
</dbReference>
<dbReference type="NCBIfam" id="TIGR00282">
    <property type="entry name" value="TIGR00282 family metallophosphoesterase"/>
    <property type="match status" value="1"/>
</dbReference>
<dbReference type="PANTHER" id="PTHR36303">
    <property type="entry name" value="2',3'-CYCLIC-NUCLEOTIDE 2'-PHOSPHODIESTERASE"/>
    <property type="match status" value="1"/>
</dbReference>
<dbReference type="InterPro" id="IPR005235">
    <property type="entry name" value="YmdB-like"/>
</dbReference>
<dbReference type="CDD" id="cd07382">
    <property type="entry name" value="MPP_DR1281"/>
    <property type="match status" value="1"/>
</dbReference>
<evidence type="ECO:0000256" key="6">
    <source>
        <dbReference type="PIRSR" id="PIRSR004789-51"/>
    </source>
</evidence>
<feature type="binding site" evidence="6">
    <location>
        <position position="181"/>
    </location>
    <ligand>
        <name>Fe cation</name>
        <dbReference type="ChEBI" id="CHEBI:24875"/>
        <label>2</label>
    </ligand>
</feature>
<keyword evidence="1 6" id="KW-0479">Metal-binding</keyword>
<dbReference type="FunFam" id="3.60.21.10:FF:000016">
    <property type="entry name" value="Putative metallophosphoesterase"/>
    <property type="match status" value="1"/>
</dbReference>
<dbReference type="Proteomes" id="UP000235731">
    <property type="component" value="Unassembled WGS sequence"/>
</dbReference>
<keyword evidence="2" id="KW-0378">Hydrolase</keyword>
<dbReference type="AlphaFoldDB" id="A0A2N7PJL9"/>
<evidence type="ECO:0000313" key="8">
    <source>
        <dbReference type="Proteomes" id="UP000235731"/>
    </source>
</evidence>
<feature type="binding site" evidence="6">
    <location>
        <position position="46"/>
    </location>
    <ligand>
        <name>Fe cation</name>
        <dbReference type="ChEBI" id="CHEBI:24875"/>
        <label>1</label>
    </ligand>
</feature>
<evidence type="ECO:0000256" key="2">
    <source>
        <dbReference type="ARBA" id="ARBA00022801"/>
    </source>
</evidence>
<gene>
    <name evidence="7" type="ORF">C0197_03605</name>
</gene>
<dbReference type="GO" id="GO:0046872">
    <property type="term" value="F:metal ion binding"/>
    <property type="evidence" value="ECO:0007669"/>
    <property type="project" value="UniProtKB-KW"/>
</dbReference>
<evidence type="ECO:0000256" key="4">
    <source>
        <dbReference type="ARBA" id="ARBA00061401"/>
    </source>
</evidence>
<feature type="binding site" evidence="6">
    <location>
        <position position="156"/>
    </location>
    <ligand>
        <name>Fe cation</name>
        <dbReference type="ChEBI" id="CHEBI:24875"/>
        <label>2</label>
    </ligand>
</feature>
<dbReference type="GO" id="GO:0004113">
    <property type="term" value="F:2',3'-cyclic-nucleotide 3'-phosphodiesterase activity"/>
    <property type="evidence" value="ECO:0007669"/>
    <property type="project" value="TreeGrafter"/>
</dbReference>
<feature type="binding site" evidence="6">
    <location>
        <position position="183"/>
    </location>
    <ligand>
        <name>Fe cation</name>
        <dbReference type="ChEBI" id="CHEBI:24875"/>
        <label>1</label>
    </ligand>
</feature>
<protein>
    <submittedName>
        <fullName evidence="7">TIGR00282 family metallophosphoesterase</fullName>
    </submittedName>
</protein>
<dbReference type="PIRSF" id="PIRSF004789">
    <property type="entry name" value="DR1281"/>
    <property type="match status" value="1"/>
</dbReference>
<dbReference type="Pfam" id="PF13277">
    <property type="entry name" value="YmdB"/>
    <property type="match status" value="1"/>
</dbReference>
<evidence type="ECO:0000313" key="7">
    <source>
        <dbReference type="EMBL" id="PMP62944.1"/>
    </source>
</evidence>
<feature type="binding site" evidence="6">
    <location>
        <position position="74"/>
    </location>
    <ligand>
        <name>Fe cation</name>
        <dbReference type="ChEBI" id="CHEBI:24875"/>
        <label>2</label>
    </ligand>
</feature>
<sequence length="264" mass="29263">MPNREQKMKILFLGDIVGSAGRKVVKENLPELIKQYKPDFVIANAENAAGGYGLTEKVAEELFSYGIDLLTTGNHVWKKEFIPYLQKTERVVRPANYGPGAPGKGWSVITKGNLKLAVINLEGRIFMRPLENPFIVGKNLAESLKKETPYIIVDFHAEATSEKMALGYFLDGSVSAVLGTHTHVQTSDERILANGTAYITDVGMCGSQESIIGMKISQAFELYITLVGRRLEVETSPPYKLEGVYLELQEDGKAKEIKRLRIIA</sequence>
<organism evidence="7 8">
    <name type="scientific">Caldimicrobium thiodismutans</name>
    <dbReference type="NCBI Taxonomy" id="1653476"/>
    <lineage>
        <taxon>Bacteria</taxon>
        <taxon>Pseudomonadati</taxon>
        <taxon>Thermodesulfobacteriota</taxon>
        <taxon>Thermodesulfobacteria</taxon>
        <taxon>Thermodesulfobacteriales</taxon>
        <taxon>Thermodesulfobacteriaceae</taxon>
        <taxon>Caldimicrobium</taxon>
    </lineage>
</organism>
<accession>A0A2N7PJL9</accession>
<evidence type="ECO:0000256" key="3">
    <source>
        <dbReference type="ARBA" id="ARBA00023004"/>
    </source>
</evidence>
<proteinExistence type="inferred from homology"/>
<feature type="binding site" evidence="6">
    <location>
        <position position="46"/>
    </location>
    <ligand>
        <name>Fe cation</name>
        <dbReference type="ChEBI" id="CHEBI:24875"/>
        <label>2</label>
    </ligand>
</feature>
<feature type="active site" description="Proton donor" evidence="5">
    <location>
        <position position="75"/>
    </location>
</feature>
<comment type="similarity">
    <text evidence="4">Belongs to the YmdB-like family.</text>
</comment>
<dbReference type="SUPFAM" id="SSF56300">
    <property type="entry name" value="Metallo-dependent phosphatases"/>
    <property type="match status" value="1"/>
</dbReference>
<dbReference type="PANTHER" id="PTHR36303:SF1">
    <property type="entry name" value="2',3'-CYCLIC-NUCLEOTIDE 2'-PHOSPHODIESTERASE"/>
    <property type="match status" value="1"/>
</dbReference>
<name>A0A2N7PJL9_9BACT</name>
<evidence type="ECO:0000256" key="5">
    <source>
        <dbReference type="PIRSR" id="PIRSR004789-50"/>
    </source>
</evidence>